<dbReference type="EMBL" id="BX571659">
    <property type="protein sequence ID" value="CAE09921.1"/>
    <property type="molecule type" value="Genomic_DNA"/>
</dbReference>
<gene>
    <name evidence="2" type="ordered locus">WS0808</name>
</gene>
<evidence type="ECO:0000259" key="1">
    <source>
        <dbReference type="PROSITE" id="PS50206"/>
    </source>
</evidence>
<feature type="domain" description="Rhodanese" evidence="1">
    <location>
        <begin position="54"/>
        <end position="154"/>
    </location>
</feature>
<dbReference type="STRING" id="273121.WS0808"/>
<organism evidence="3">
    <name type="scientific">Wolinella succinogenes (strain ATCC 29543 / DSM 1740 / CCUG 13145 / JCM 31913 / LMG 7466 / NCTC 11488 / FDC 602W)</name>
    <name type="common">Vibrio succinogenes</name>
    <dbReference type="NCBI Taxonomy" id="273121"/>
    <lineage>
        <taxon>Bacteria</taxon>
        <taxon>Pseudomonadati</taxon>
        <taxon>Campylobacterota</taxon>
        <taxon>Epsilonproteobacteria</taxon>
        <taxon>Campylobacterales</taxon>
        <taxon>Helicobacteraceae</taxon>
        <taxon>Wolinella</taxon>
    </lineage>
</organism>
<sequence>MPKSGSRTLRNTSSTFFSRSLFMFQKILFWLLFGITFLMAERIDITPSELEALQNQGVRVVDIRTEPEWQQTGVIPQSERLTFFDARGNYDALGFLKRLEQRGITPQTPLILVCRSGNRTLSVANYLSSQGFEKVYNLKNGIIEWIKLSKPLEKPAP</sequence>
<dbReference type="GO" id="GO:0004792">
    <property type="term" value="F:thiosulfate-cyanide sulfurtransferase activity"/>
    <property type="evidence" value="ECO:0007669"/>
    <property type="project" value="TreeGrafter"/>
</dbReference>
<dbReference type="InterPro" id="IPR001763">
    <property type="entry name" value="Rhodanese-like_dom"/>
</dbReference>
<dbReference type="Proteomes" id="UP000000422">
    <property type="component" value="Chromosome"/>
</dbReference>
<keyword evidence="3" id="KW-1185">Reference proteome</keyword>
<evidence type="ECO:0000313" key="2">
    <source>
        <dbReference type="EMBL" id="CAE09921.1"/>
    </source>
</evidence>
<dbReference type="PANTHER" id="PTHR44086:SF13">
    <property type="entry name" value="THIOSULFATE SULFURTRANSFERASE PSPE"/>
    <property type="match status" value="1"/>
</dbReference>
<dbReference type="HOGENOM" id="CLU_089574_10_2_7"/>
<dbReference type="CDD" id="cd00158">
    <property type="entry name" value="RHOD"/>
    <property type="match status" value="1"/>
</dbReference>
<name>Q7MS34_WOLSU</name>
<dbReference type="SUPFAM" id="SSF52821">
    <property type="entry name" value="Rhodanese/Cell cycle control phosphatase"/>
    <property type="match status" value="1"/>
</dbReference>
<dbReference type="PROSITE" id="PS50206">
    <property type="entry name" value="RHODANESE_3"/>
    <property type="match status" value="1"/>
</dbReference>
<dbReference type="PANTHER" id="PTHR44086">
    <property type="entry name" value="THIOSULFATE SULFURTRANSFERASE RDL2, MITOCHONDRIAL-RELATED"/>
    <property type="match status" value="1"/>
</dbReference>
<dbReference type="SMART" id="SM00450">
    <property type="entry name" value="RHOD"/>
    <property type="match status" value="1"/>
</dbReference>
<proteinExistence type="predicted"/>
<dbReference type="KEGG" id="wsu:WS0808"/>
<evidence type="ECO:0000313" key="3">
    <source>
        <dbReference type="Proteomes" id="UP000000422"/>
    </source>
</evidence>
<reference evidence="2 3" key="1">
    <citation type="journal article" date="2003" name="Proc. Natl. Acad. Sci. U.S.A.">
        <title>Complete genome sequence and analysis of Wolinella succinogenes.</title>
        <authorList>
            <person name="Baar C."/>
            <person name="Eppinger M."/>
            <person name="Raddatz G."/>
            <person name="Simon JM."/>
            <person name="Lanz C."/>
            <person name="Klimmek O."/>
            <person name="Nandakumar R."/>
            <person name="Gross R."/>
            <person name="Rosinus A."/>
            <person name="Keller H."/>
            <person name="Jagtap P."/>
            <person name="Linke B."/>
            <person name="Meyer F."/>
            <person name="Lederer H."/>
            <person name="Schuster S.C."/>
        </authorList>
    </citation>
    <scope>NUCLEOTIDE SEQUENCE [LARGE SCALE GENOMIC DNA]</scope>
    <source>
        <strain evidence="3">ATCC 29543 / DSM 1740 / CCUG 13145 / JCM 31913 / LMG 7466 / NCTC 11488 / FDC 602W</strain>
    </source>
</reference>
<accession>Q7MS34</accession>
<dbReference type="AlphaFoldDB" id="Q7MS34"/>
<dbReference type="eggNOG" id="COG0607">
    <property type="taxonomic scope" value="Bacteria"/>
</dbReference>
<dbReference type="InterPro" id="IPR036873">
    <property type="entry name" value="Rhodanese-like_dom_sf"/>
</dbReference>
<dbReference type="Gene3D" id="3.40.250.10">
    <property type="entry name" value="Rhodanese-like domain"/>
    <property type="match status" value="1"/>
</dbReference>
<protein>
    <recommendedName>
        <fullName evidence="1">Rhodanese domain-containing protein</fullName>
    </recommendedName>
</protein>
<dbReference type="Pfam" id="PF00581">
    <property type="entry name" value="Rhodanese"/>
    <property type="match status" value="1"/>
</dbReference>